<feature type="compositionally biased region" description="Basic residues" evidence="1">
    <location>
        <begin position="79"/>
        <end position="92"/>
    </location>
</feature>
<reference evidence="3 4" key="1">
    <citation type="journal article" date="2018" name="Elife">
        <title>Functional genomics of lipid metabolism in the oleaginous yeast Rhodosporidium toruloides.</title>
        <authorList>
            <person name="Coradetti S.T."/>
            <person name="Pinel D."/>
            <person name="Geiselman G."/>
            <person name="Ito M."/>
            <person name="Mondo S."/>
            <person name="Reilly M.C."/>
            <person name="Cheng Y.F."/>
            <person name="Bauer S."/>
            <person name="Grigoriev I."/>
            <person name="Gladden J.M."/>
            <person name="Simmons B.A."/>
            <person name="Brem R."/>
            <person name="Arkin A.P."/>
            <person name="Skerker J.M."/>
        </authorList>
    </citation>
    <scope>NUCLEOTIDE SEQUENCE [LARGE SCALE GENOMIC DNA]</scope>
    <source>
        <strain evidence="3 4">NBRC 0880</strain>
    </source>
</reference>
<dbReference type="CDD" id="cd09917">
    <property type="entry name" value="F-box_SF"/>
    <property type="match status" value="1"/>
</dbReference>
<dbReference type="InterPro" id="IPR001810">
    <property type="entry name" value="F-box_dom"/>
</dbReference>
<dbReference type="InterPro" id="IPR036047">
    <property type="entry name" value="F-box-like_dom_sf"/>
</dbReference>
<dbReference type="Gene3D" id="1.20.1280.50">
    <property type="match status" value="1"/>
</dbReference>
<dbReference type="SUPFAM" id="SSF81383">
    <property type="entry name" value="F-box domain"/>
    <property type="match status" value="1"/>
</dbReference>
<evidence type="ECO:0000259" key="2">
    <source>
        <dbReference type="PROSITE" id="PS50181"/>
    </source>
</evidence>
<feature type="region of interest" description="Disordered" evidence="1">
    <location>
        <begin position="288"/>
        <end position="329"/>
    </location>
</feature>
<dbReference type="Pfam" id="PF00646">
    <property type="entry name" value="F-box"/>
    <property type="match status" value="1"/>
</dbReference>
<name>A0A2T0ADB5_RHOTO</name>
<proteinExistence type="predicted"/>
<evidence type="ECO:0000313" key="3">
    <source>
        <dbReference type="EMBL" id="PRQ75992.1"/>
    </source>
</evidence>
<dbReference type="OrthoDB" id="2322499at2759"/>
<sequence>MTGRAKQPCRASARASHAAARDSEDEGGEEMLKTDEEVAPKRRDKGKGRAIEVFDSSDEEEDDVETSEDDASDWEESRKKTKKSKLAGKKGGKGGGASVKGKGGRKGKDIGGLEVMKSLPLELLVEIFSHLDPNDLLALSMVNKQYRSLLTSPGSVKIWETSRRTIDLPDLGMDEITEWQYAQLVFGRECQRCGAKGVKKLDVYLRKRLCKRCRVQDVVKLSSLDRCYPTLKSKLHPRAADCVRKTPYAEPWVSKHFWFVEKAGLVSIDDLYTMSNILRRFEEQDEDEAIAEGRSSPPPEARVRKPGSSKRKKPVVGASSKTWRTIDDDEKDEKDWESARVVNYVRARAATFDKFRDVTEKLAKAADTAAKYLDSKPRYSLSAWWEKPQEYEWPKESRRKQIADRVASLGYKRHEVDCLSGQVVTSSADLTDAVEKIKAKVLKSLERARTTAKEAQLRRPRVNAQQSLKPYYTALKASLSAAEQPFVPLFIDFLLLPSVKELWMTGENVSSGDWLNQLNAIKADLEEYRLDLILHARELILDATTERDEEEGAAEDVDGGMSDFDDEFFSRATSMLCCAFPGCPPATAERRRLFTERNARGRLDYRYTYEPTLKDRQGSFGSLVDVLKHLHADHNKGGYVSAKHKWKKAPQYHLALPLEIACTVSALLDVHDLDPATAAKEDLVTASKGSWYQWENAPRTKRNFSGKSAWFDLASPLDSER</sequence>
<gene>
    <name evidence="3" type="ORF">AAT19DRAFT_13014</name>
</gene>
<comment type="caution">
    <text evidence="3">The sequence shown here is derived from an EMBL/GenBank/DDBJ whole genome shotgun (WGS) entry which is preliminary data.</text>
</comment>
<feature type="domain" description="F-box" evidence="2">
    <location>
        <begin position="113"/>
        <end position="162"/>
    </location>
</feature>
<feature type="compositionally biased region" description="Basic and acidic residues" evidence="1">
    <location>
        <begin position="30"/>
        <end position="52"/>
    </location>
</feature>
<feature type="compositionally biased region" description="Basic residues" evidence="1">
    <location>
        <begin position="304"/>
        <end position="314"/>
    </location>
</feature>
<evidence type="ECO:0000313" key="4">
    <source>
        <dbReference type="Proteomes" id="UP000239560"/>
    </source>
</evidence>
<dbReference type="Proteomes" id="UP000239560">
    <property type="component" value="Unassembled WGS sequence"/>
</dbReference>
<dbReference type="EMBL" id="LCTV02000003">
    <property type="protein sequence ID" value="PRQ75992.1"/>
    <property type="molecule type" value="Genomic_DNA"/>
</dbReference>
<organism evidence="3 4">
    <name type="scientific">Rhodotorula toruloides</name>
    <name type="common">Yeast</name>
    <name type="synonym">Rhodosporidium toruloides</name>
    <dbReference type="NCBI Taxonomy" id="5286"/>
    <lineage>
        <taxon>Eukaryota</taxon>
        <taxon>Fungi</taxon>
        <taxon>Dikarya</taxon>
        <taxon>Basidiomycota</taxon>
        <taxon>Pucciniomycotina</taxon>
        <taxon>Microbotryomycetes</taxon>
        <taxon>Sporidiobolales</taxon>
        <taxon>Sporidiobolaceae</taxon>
        <taxon>Rhodotorula</taxon>
    </lineage>
</organism>
<dbReference type="PROSITE" id="PS50181">
    <property type="entry name" value="FBOX"/>
    <property type="match status" value="1"/>
</dbReference>
<feature type="region of interest" description="Disordered" evidence="1">
    <location>
        <begin position="1"/>
        <end position="111"/>
    </location>
</feature>
<protein>
    <recommendedName>
        <fullName evidence="2">F-box domain-containing protein</fullName>
    </recommendedName>
</protein>
<dbReference type="SMART" id="SM00256">
    <property type="entry name" value="FBOX"/>
    <property type="match status" value="1"/>
</dbReference>
<accession>A0A2T0ADB5</accession>
<evidence type="ECO:0000256" key="1">
    <source>
        <dbReference type="SAM" id="MobiDB-lite"/>
    </source>
</evidence>
<feature type="compositionally biased region" description="Acidic residues" evidence="1">
    <location>
        <begin position="55"/>
        <end position="74"/>
    </location>
</feature>
<dbReference type="AlphaFoldDB" id="A0A2T0ADB5"/>